<comment type="caution">
    <text evidence="5">The sequence shown here is derived from an EMBL/GenBank/DDBJ whole genome shotgun (WGS) entry which is preliminary data.</text>
</comment>
<comment type="subcellular location">
    <subcellularLocation>
        <location evidence="1">Nucleus</location>
    </subcellularLocation>
</comment>
<feature type="region of interest" description="Disordered" evidence="4">
    <location>
        <begin position="173"/>
        <end position="201"/>
    </location>
</feature>
<dbReference type="InterPro" id="IPR026097">
    <property type="entry name" value="S100PBP"/>
</dbReference>
<reference evidence="5" key="1">
    <citation type="journal article" date="2022" name="bioRxiv">
        <title>Sequencing and chromosome-scale assembly of the giantPleurodeles waltlgenome.</title>
        <authorList>
            <person name="Brown T."/>
            <person name="Elewa A."/>
            <person name="Iarovenko S."/>
            <person name="Subramanian E."/>
            <person name="Araus A.J."/>
            <person name="Petzold A."/>
            <person name="Susuki M."/>
            <person name="Suzuki K.-i.T."/>
            <person name="Hayashi T."/>
            <person name="Toyoda A."/>
            <person name="Oliveira C."/>
            <person name="Osipova E."/>
            <person name="Leigh N.D."/>
            <person name="Simon A."/>
            <person name="Yun M.H."/>
        </authorList>
    </citation>
    <scope>NUCLEOTIDE SEQUENCE</scope>
    <source>
        <strain evidence="5">20211129_DDA</strain>
        <tissue evidence="5">Liver</tissue>
    </source>
</reference>
<sequence length="609" mass="67822">MKDVNIDREDVCKFLEGDSEGSANRIENKIGNERVSRTKRVLEDSASEEQLQQLNFKKPLLMPFYSSTPCSHATHSSADSECFLGSLGSLNETMEDTVFCPHKVSLKSKQDIPELDVDLDDSLLTPSDTEREDSPFRMTEEEISSLLDDNLVTGDVKKHNIEISSPKCSYWHERKQQTETSESRLSPVKHNISESDSESPGEWAASMIILSECGATPSRIETSEREHEYKREHEAEGHLKSSKVVNVPFDLDIDELLALSPIPGSTVDHGEDIALGEGEHYLSKDCKSPAGRDDLLEEVIGSKPKGKTNGEEVVLFKADNDNSKGNISYQAVAIKPNKEQLVHPQVLVKQQLCSGKNVQSEKPQTTEESNLISPTNLTKNIHPVPLVPSCILDSHLSSRKDSSSAHKLTAFLLQLNKPVNISGPLPTSGGSASSSGALDSKSVESKNNDVAESPFLSQTNTAVEKGENHVSSKDSTKVLSTAKKLGKVAPIPKKETRHKSLPHAELEWKKQTYLQCVLKHMRSTEDPNRDAYDELLMLMDQVASAEYKNQEQNWQHPSDLTTRNYPRCAQKLPNKCHLKQWVSQNGGYYRRFQNLADRFQRSSVVYSSL</sequence>
<name>A0AAV7TNZ4_PLEWA</name>
<evidence type="ECO:0000313" key="6">
    <source>
        <dbReference type="Proteomes" id="UP001066276"/>
    </source>
</evidence>
<dbReference type="EMBL" id="JANPWB010000006">
    <property type="protein sequence ID" value="KAJ1177996.1"/>
    <property type="molecule type" value="Genomic_DNA"/>
</dbReference>
<dbReference type="GO" id="GO:0005634">
    <property type="term" value="C:nucleus"/>
    <property type="evidence" value="ECO:0007669"/>
    <property type="project" value="UniProtKB-SubCell"/>
</dbReference>
<keyword evidence="6" id="KW-1185">Reference proteome</keyword>
<organism evidence="5 6">
    <name type="scientific">Pleurodeles waltl</name>
    <name type="common">Iberian ribbed newt</name>
    <dbReference type="NCBI Taxonomy" id="8319"/>
    <lineage>
        <taxon>Eukaryota</taxon>
        <taxon>Metazoa</taxon>
        <taxon>Chordata</taxon>
        <taxon>Craniata</taxon>
        <taxon>Vertebrata</taxon>
        <taxon>Euteleostomi</taxon>
        <taxon>Amphibia</taxon>
        <taxon>Batrachia</taxon>
        <taxon>Caudata</taxon>
        <taxon>Salamandroidea</taxon>
        <taxon>Salamandridae</taxon>
        <taxon>Pleurodelinae</taxon>
        <taxon>Pleurodeles</taxon>
    </lineage>
</organism>
<keyword evidence="3" id="KW-0539">Nucleus</keyword>
<evidence type="ECO:0000256" key="2">
    <source>
        <dbReference type="ARBA" id="ARBA00020595"/>
    </source>
</evidence>
<dbReference type="AlphaFoldDB" id="A0AAV7TNZ4"/>
<evidence type="ECO:0000256" key="1">
    <source>
        <dbReference type="ARBA" id="ARBA00004123"/>
    </source>
</evidence>
<dbReference type="PANTHER" id="PTHR14455">
    <property type="entry name" value="ASKOPOS"/>
    <property type="match status" value="1"/>
</dbReference>
<protein>
    <recommendedName>
        <fullName evidence="2">S100P-binding protein</fullName>
    </recommendedName>
</protein>
<feature type="compositionally biased region" description="Low complexity" evidence="4">
    <location>
        <begin position="424"/>
        <end position="440"/>
    </location>
</feature>
<feature type="compositionally biased region" description="Basic and acidic residues" evidence="4">
    <location>
        <begin position="464"/>
        <end position="476"/>
    </location>
</feature>
<evidence type="ECO:0000256" key="3">
    <source>
        <dbReference type="ARBA" id="ARBA00023242"/>
    </source>
</evidence>
<gene>
    <name evidence="5" type="ORF">NDU88_003246</name>
</gene>
<accession>A0AAV7TNZ4</accession>
<proteinExistence type="predicted"/>
<evidence type="ECO:0000256" key="4">
    <source>
        <dbReference type="SAM" id="MobiDB-lite"/>
    </source>
</evidence>
<dbReference type="PANTHER" id="PTHR14455:SF0">
    <property type="entry name" value="S100P-BINDING PROTEIN"/>
    <property type="match status" value="1"/>
</dbReference>
<dbReference type="Proteomes" id="UP001066276">
    <property type="component" value="Chromosome 3_2"/>
</dbReference>
<feature type="region of interest" description="Disordered" evidence="4">
    <location>
        <begin position="424"/>
        <end position="477"/>
    </location>
</feature>
<evidence type="ECO:0000313" key="5">
    <source>
        <dbReference type="EMBL" id="KAJ1177996.1"/>
    </source>
</evidence>
<dbReference type="GO" id="GO:0048306">
    <property type="term" value="F:calcium-dependent protein binding"/>
    <property type="evidence" value="ECO:0007669"/>
    <property type="project" value="InterPro"/>
</dbReference>
<dbReference type="Pfam" id="PF15427">
    <property type="entry name" value="S100PBPR"/>
    <property type="match status" value="1"/>
</dbReference>